<dbReference type="Proteomes" id="UP000272888">
    <property type="component" value="Unassembled WGS sequence"/>
</dbReference>
<evidence type="ECO:0000256" key="1">
    <source>
        <dbReference type="PROSITE-ProRule" id="PRU00339"/>
    </source>
</evidence>
<feature type="repeat" description="TPR" evidence="1">
    <location>
        <begin position="170"/>
        <end position="203"/>
    </location>
</feature>
<dbReference type="RefSeq" id="WP_120647664.1">
    <property type="nucleotide sequence ID" value="NZ_RAWB01000595.1"/>
</dbReference>
<dbReference type="Pfam" id="PF13432">
    <property type="entry name" value="TPR_16"/>
    <property type="match status" value="2"/>
</dbReference>
<keyword evidence="3" id="KW-1185">Reference proteome</keyword>
<dbReference type="PROSITE" id="PS50005">
    <property type="entry name" value="TPR"/>
    <property type="match status" value="1"/>
</dbReference>
<dbReference type="InterPro" id="IPR011990">
    <property type="entry name" value="TPR-like_helical_dom_sf"/>
</dbReference>
<evidence type="ECO:0000313" key="3">
    <source>
        <dbReference type="Proteomes" id="UP000272888"/>
    </source>
</evidence>
<dbReference type="SUPFAM" id="SSF48452">
    <property type="entry name" value="TPR-like"/>
    <property type="match status" value="1"/>
</dbReference>
<dbReference type="SMART" id="SM00028">
    <property type="entry name" value="TPR"/>
    <property type="match status" value="3"/>
</dbReference>
<comment type="caution">
    <text evidence="2">The sequence shown here is derived from an EMBL/GenBank/DDBJ whole genome shotgun (WGS) entry which is preliminary data.</text>
</comment>
<sequence length="600" mass="64684">MWTGLLLLVALAAGEPLEDARQSFAAGHYAEAEQQALQAHAASPSGAALYLVGLARFRSGRPAEALEALDAAGLAPDAPEPDGWNFNRGACLYALGRFVEAEQAFAQVRADAPLARVAWVNAGFAAYDAGFPERAAQWAERAAAGASAEEAPLVEELRALLTPAPTGSDGDEAYRQGLAAFDAGRFDEARAHFLRATTLTPDSGRARLMAGAAAYRLGARAEAREDLTSALTRSLSPLDRRTAHQYLDLLSSGLRSTGPGLWASASVGPGFDSNVLQVGIAARDVSGASTDQDTASAFAEASVGLTARFRLSDGLFAALSYGGTQRAYSQTSLRDYSLQLHRVTAAVEWEAARRVRGGLLAGGDLFFTGLEDFRGLQAAVNAGAWLAWDATERTSTRLDLGFSGKDGLGEEFAYLTGPRLEATLSQEVRLRAGSVTAWYRYRQDRIGTLVQAITSTDASVASQAYVIPFGFMSHAVGGSGRWQPLPWLTATVEAEVEWRRYLEDSSLRVETTDGITETWNARRREDVRFALGPSLSARLSKHFRLTARYELLVNRSNIDMRLTDEDAAACEGAEHLCHVYDYTNGIYEKHGVMLQLEAVW</sequence>
<dbReference type="Gene3D" id="1.25.40.10">
    <property type="entry name" value="Tetratricopeptide repeat domain"/>
    <property type="match status" value="2"/>
</dbReference>
<dbReference type="AlphaFoldDB" id="A0A3A8NL14"/>
<evidence type="ECO:0000313" key="2">
    <source>
        <dbReference type="EMBL" id="RKH44683.1"/>
    </source>
</evidence>
<dbReference type="InterPro" id="IPR019734">
    <property type="entry name" value="TPR_rpt"/>
</dbReference>
<proteinExistence type="predicted"/>
<keyword evidence="1" id="KW-0802">TPR repeat</keyword>
<organism evidence="2 3">
    <name type="scientific">Corallococcus llansteffanensis</name>
    <dbReference type="NCBI Taxonomy" id="2316731"/>
    <lineage>
        <taxon>Bacteria</taxon>
        <taxon>Pseudomonadati</taxon>
        <taxon>Myxococcota</taxon>
        <taxon>Myxococcia</taxon>
        <taxon>Myxococcales</taxon>
        <taxon>Cystobacterineae</taxon>
        <taxon>Myxococcaceae</taxon>
        <taxon>Corallococcus</taxon>
    </lineage>
</organism>
<gene>
    <name evidence="2" type="ORF">D7V93_36000</name>
</gene>
<name>A0A3A8NL14_9BACT</name>
<reference evidence="3" key="1">
    <citation type="submission" date="2018-09" db="EMBL/GenBank/DDBJ databases">
        <authorList>
            <person name="Livingstone P.G."/>
            <person name="Whitworth D.E."/>
        </authorList>
    </citation>
    <scope>NUCLEOTIDE SEQUENCE [LARGE SCALE GENOMIC DNA]</scope>
    <source>
        <strain evidence="3">CA051B</strain>
    </source>
</reference>
<dbReference type="EMBL" id="RAWB01000595">
    <property type="protein sequence ID" value="RKH44683.1"/>
    <property type="molecule type" value="Genomic_DNA"/>
</dbReference>
<protein>
    <submittedName>
        <fullName evidence="2">Tetratricopeptide repeat protein</fullName>
    </submittedName>
</protein>
<accession>A0A3A8NL14</accession>